<sequence>MFTRCVLIAAIAITGACAGPAAKSAAALYVAGGQSKATDVRVKFCRFFAFYTVTPQTERSRGRVGHKLRASFFSRLTRRWRLTERGRTAREGVNDSIHFISTNQIRGNEAAPAKPERPLQERFPHAVLFGGTCGGTIISDTWVLTAGHCTLFTSGSYVLAGTNNTADGSGVRAPVKRLVVHPRFSVGHYWLDAQQFNLSEVSFYIHFIVTRKRSVTSQVAH</sequence>
<dbReference type="AlphaFoldDB" id="A0A4C1ZKN9"/>
<dbReference type="InterPro" id="IPR018114">
    <property type="entry name" value="TRYPSIN_HIS"/>
</dbReference>
<name>A0A4C1ZKN9_EUMVA</name>
<keyword evidence="1" id="KW-0732">Signal</keyword>
<evidence type="ECO:0000313" key="3">
    <source>
        <dbReference type="EMBL" id="GBP87489.1"/>
    </source>
</evidence>
<dbReference type="PANTHER" id="PTHR24260">
    <property type="match status" value="1"/>
</dbReference>
<dbReference type="STRING" id="151549.A0A4C1ZKN9"/>
<organism evidence="3 4">
    <name type="scientific">Eumeta variegata</name>
    <name type="common">Bagworm moth</name>
    <name type="synonym">Eumeta japonica</name>
    <dbReference type="NCBI Taxonomy" id="151549"/>
    <lineage>
        <taxon>Eukaryota</taxon>
        <taxon>Metazoa</taxon>
        <taxon>Ecdysozoa</taxon>
        <taxon>Arthropoda</taxon>
        <taxon>Hexapoda</taxon>
        <taxon>Insecta</taxon>
        <taxon>Pterygota</taxon>
        <taxon>Neoptera</taxon>
        <taxon>Endopterygota</taxon>
        <taxon>Lepidoptera</taxon>
        <taxon>Glossata</taxon>
        <taxon>Ditrysia</taxon>
        <taxon>Tineoidea</taxon>
        <taxon>Psychidae</taxon>
        <taxon>Oiketicinae</taxon>
        <taxon>Eumeta</taxon>
    </lineage>
</organism>
<evidence type="ECO:0000259" key="2">
    <source>
        <dbReference type="Pfam" id="PF00089"/>
    </source>
</evidence>
<evidence type="ECO:0000313" key="4">
    <source>
        <dbReference type="Proteomes" id="UP000299102"/>
    </source>
</evidence>
<accession>A0A4C1ZKN9</accession>
<dbReference type="PANTHER" id="PTHR24260:SF132">
    <property type="entry name" value="PEPTIDASE S1 DOMAIN-CONTAINING PROTEIN"/>
    <property type="match status" value="1"/>
</dbReference>
<dbReference type="InterPro" id="IPR001254">
    <property type="entry name" value="Trypsin_dom"/>
</dbReference>
<feature type="domain" description="Peptidase S1" evidence="2">
    <location>
        <begin position="126"/>
        <end position="187"/>
    </location>
</feature>
<dbReference type="Proteomes" id="UP000299102">
    <property type="component" value="Unassembled WGS sequence"/>
</dbReference>
<reference evidence="3 4" key="1">
    <citation type="journal article" date="2019" name="Commun. Biol.">
        <title>The bagworm genome reveals a unique fibroin gene that provides high tensile strength.</title>
        <authorList>
            <person name="Kono N."/>
            <person name="Nakamura H."/>
            <person name="Ohtoshi R."/>
            <person name="Tomita M."/>
            <person name="Numata K."/>
            <person name="Arakawa K."/>
        </authorList>
    </citation>
    <scope>NUCLEOTIDE SEQUENCE [LARGE SCALE GENOMIC DNA]</scope>
</reference>
<dbReference type="GO" id="GO:0004252">
    <property type="term" value="F:serine-type endopeptidase activity"/>
    <property type="evidence" value="ECO:0007669"/>
    <property type="project" value="InterPro"/>
</dbReference>
<keyword evidence="4" id="KW-1185">Reference proteome</keyword>
<proteinExistence type="predicted"/>
<dbReference type="SUPFAM" id="SSF50494">
    <property type="entry name" value="Trypsin-like serine proteases"/>
    <property type="match status" value="1"/>
</dbReference>
<protein>
    <submittedName>
        <fullName evidence="3">Scolexin B</fullName>
    </submittedName>
</protein>
<dbReference type="Gene3D" id="2.40.10.10">
    <property type="entry name" value="Trypsin-like serine proteases"/>
    <property type="match status" value="1"/>
</dbReference>
<feature type="signal peptide" evidence="1">
    <location>
        <begin position="1"/>
        <end position="18"/>
    </location>
</feature>
<gene>
    <name evidence="3" type="ORF">EVAR_63209_1</name>
</gene>
<feature type="chain" id="PRO_5020034528" evidence="1">
    <location>
        <begin position="19"/>
        <end position="221"/>
    </location>
</feature>
<dbReference type="PROSITE" id="PS00134">
    <property type="entry name" value="TRYPSIN_HIS"/>
    <property type="match status" value="1"/>
</dbReference>
<dbReference type="Pfam" id="PF00089">
    <property type="entry name" value="Trypsin"/>
    <property type="match status" value="1"/>
</dbReference>
<dbReference type="OrthoDB" id="7471302at2759"/>
<comment type="caution">
    <text evidence="3">The sequence shown here is derived from an EMBL/GenBank/DDBJ whole genome shotgun (WGS) entry which is preliminary data.</text>
</comment>
<dbReference type="InterPro" id="IPR043504">
    <property type="entry name" value="Peptidase_S1_PA_chymotrypsin"/>
</dbReference>
<dbReference type="InterPro" id="IPR051333">
    <property type="entry name" value="CLIP_Serine_Protease"/>
</dbReference>
<dbReference type="EMBL" id="BGZK01001863">
    <property type="protein sequence ID" value="GBP87489.1"/>
    <property type="molecule type" value="Genomic_DNA"/>
</dbReference>
<evidence type="ECO:0000256" key="1">
    <source>
        <dbReference type="SAM" id="SignalP"/>
    </source>
</evidence>
<dbReference type="GO" id="GO:0006508">
    <property type="term" value="P:proteolysis"/>
    <property type="evidence" value="ECO:0007669"/>
    <property type="project" value="InterPro"/>
</dbReference>
<dbReference type="PROSITE" id="PS51257">
    <property type="entry name" value="PROKAR_LIPOPROTEIN"/>
    <property type="match status" value="1"/>
</dbReference>
<dbReference type="InterPro" id="IPR009003">
    <property type="entry name" value="Peptidase_S1_PA"/>
</dbReference>